<evidence type="ECO:0000256" key="6">
    <source>
        <dbReference type="ARBA" id="ARBA00023146"/>
    </source>
</evidence>
<dbReference type="InterPro" id="IPR020058">
    <property type="entry name" value="Glu/Gln-tRNA-synth_Ib_cat-dom"/>
</dbReference>
<name>A0ABT7AJM7_9HYPH</name>
<dbReference type="PROSITE" id="PS00178">
    <property type="entry name" value="AA_TRNA_LIGASE_I"/>
    <property type="match status" value="1"/>
</dbReference>
<dbReference type="InterPro" id="IPR000924">
    <property type="entry name" value="Glu/Gln-tRNA-synth"/>
</dbReference>
<keyword evidence="5 7" id="KW-0067">ATP-binding</keyword>
<keyword evidence="1 7" id="KW-0436">Ligase</keyword>
<evidence type="ECO:0000259" key="8">
    <source>
        <dbReference type="Pfam" id="PF00749"/>
    </source>
</evidence>
<dbReference type="InterPro" id="IPR001412">
    <property type="entry name" value="aa-tRNA-synth_I_CS"/>
</dbReference>
<dbReference type="NCBIfam" id="NF004315">
    <property type="entry name" value="PRK05710.1-4"/>
    <property type="match status" value="1"/>
</dbReference>
<protein>
    <submittedName>
        <fullName evidence="9">tRNA glutamyl-Q(34) synthetase GluQRS</fullName>
        <ecNumber evidence="9">6.1.1.-</ecNumber>
    </submittedName>
</protein>
<evidence type="ECO:0000313" key="10">
    <source>
        <dbReference type="Proteomes" id="UP001321492"/>
    </source>
</evidence>
<comment type="similarity">
    <text evidence="7">Belongs to the class-I aminoacyl-tRNA synthetase family.</text>
</comment>
<feature type="domain" description="Glutamyl/glutaminyl-tRNA synthetase class Ib catalytic" evidence="8">
    <location>
        <begin position="10"/>
        <end position="292"/>
    </location>
</feature>
<gene>
    <name evidence="9" type="primary">gluQRS</name>
    <name evidence="9" type="ORF">QNA08_15205</name>
</gene>
<dbReference type="PANTHER" id="PTHR43311:SF1">
    <property type="entry name" value="GLUTAMYL-Q TRNA(ASP) SYNTHETASE"/>
    <property type="match status" value="1"/>
</dbReference>
<dbReference type="InterPro" id="IPR014729">
    <property type="entry name" value="Rossmann-like_a/b/a_fold"/>
</dbReference>
<dbReference type="GO" id="GO:0016874">
    <property type="term" value="F:ligase activity"/>
    <property type="evidence" value="ECO:0007669"/>
    <property type="project" value="UniProtKB-KW"/>
</dbReference>
<evidence type="ECO:0000256" key="7">
    <source>
        <dbReference type="RuleBase" id="RU363037"/>
    </source>
</evidence>
<keyword evidence="4" id="KW-0862">Zinc</keyword>
<organism evidence="9 10">
    <name type="scientific">Chelatococcus albus</name>
    <dbReference type="NCBI Taxonomy" id="3047466"/>
    <lineage>
        <taxon>Bacteria</taxon>
        <taxon>Pseudomonadati</taxon>
        <taxon>Pseudomonadota</taxon>
        <taxon>Alphaproteobacteria</taxon>
        <taxon>Hyphomicrobiales</taxon>
        <taxon>Chelatococcaceae</taxon>
        <taxon>Chelatococcus</taxon>
    </lineage>
</organism>
<dbReference type="RefSeq" id="WP_283741578.1">
    <property type="nucleotide sequence ID" value="NZ_JASJEV010000010.1"/>
</dbReference>
<keyword evidence="3 7" id="KW-0547">Nucleotide-binding</keyword>
<dbReference type="Proteomes" id="UP001321492">
    <property type="component" value="Unassembled WGS sequence"/>
</dbReference>
<evidence type="ECO:0000256" key="5">
    <source>
        <dbReference type="ARBA" id="ARBA00022840"/>
    </source>
</evidence>
<keyword evidence="6 7" id="KW-0030">Aminoacyl-tRNA synthetase</keyword>
<accession>A0ABT7AJM7</accession>
<keyword evidence="7" id="KW-0648">Protein biosynthesis</keyword>
<evidence type="ECO:0000313" key="9">
    <source>
        <dbReference type="EMBL" id="MDJ1159582.1"/>
    </source>
</evidence>
<dbReference type="SUPFAM" id="SSF52374">
    <property type="entry name" value="Nucleotidylyl transferase"/>
    <property type="match status" value="1"/>
</dbReference>
<dbReference type="EC" id="6.1.1.-" evidence="9"/>
<dbReference type="Gene3D" id="3.40.50.620">
    <property type="entry name" value="HUPs"/>
    <property type="match status" value="1"/>
</dbReference>
<evidence type="ECO:0000256" key="2">
    <source>
        <dbReference type="ARBA" id="ARBA00022723"/>
    </source>
</evidence>
<dbReference type="InterPro" id="IPR049940">
    <property type="entry name" value="GluQ/Sye"/>
</dbReference>
<reference evidence="9 10" key="1">
    <citation type="submission" date="2023-05" db="EMBL/GenBank/DDBJ databases">
        <title>Chelatococcus sp. nov., a moderately thermophilic bacterium isolated from hot spring microbial mat.</title>
        <authorList>
            <person name="Hu C.-J."/>
            <person name="Li W.-J."/>
        </authorList>
    </citation>
    <scope>NUCLEOTIDE SEQUENCE [LARGE SCALE GENOMIC DNA]</scope>
    <source>
        <strain evidence="9 10">SYSU G07232</strain>
    </source>
</reference>
<dbReference type="EMBL" id="JASJEV010000010">
    <property type="protein sequence ID" value="MDJ1159582.1"/>
    <property type="molecule type" value="Genomic_DNA"/>
</dbReference>
<keyword evidence="2" id="KW-0479">Metal-binding</keyword>
<sequence>MSDVRQQPVFRFAPSPNGFLHLGHAYSALLNARMAHAAGGRFLLRIEDIDLGRCRQEYEAAIYDDLAWLGLGWEKPVRRQSAHLGEYRVALDSLRERRLVYPCFATRRDIMAAVARSEGKNGGPWPRDPAGAPLYPGLARALSAAEAERRIAAGEPHAWRLDMAAALAAVGQPLTYRRLLPDGRAEPVVAVPARWGDVVIARKDVPTSYHLSVVLDDALQGVTHVVRGADLEAATDLHRLLQALFDLPTPLYHHHPLVLDGEGGKLSKSLQSESLRDLRGRGATPGALLRRLGFAPDVS</sequence>
<comment type="caution">
    <text evidence="9">The sequence shown here is derived from an EMBL/GenBank/DDBJ whole genome shotgun (WGS) entry which is preliminary data.</text>
</comment>
<dbReference type="PRINTS" id="PR00987">
    <property type="entry name" value="TRNASYNTHGLU"/>
</dbReference>
<evidence type="ECO:0000256" key="3">
    <source>
        <dbReference type="ARBA" id="ARBA00022741"/>
    </source>
</evidence>
<dbReference type="PANTHER" id="PTHR43311">
    <property type="entry name" value="GLUTAMATE--TRNA LIGASE"/>
    <property type="match status" value="1"/>
</dbReference>
<dbReference type="Pfam" id="PF00749">
    <property type="entry name" value="tRNA-synt_1c"/>
    <property type="match status" value="1"/>
</dbReference>
<proteinExistence type="inferred from homology"/>
<evidence type="ECO:0000256" key="1">
    <source>
        <dbReference type="ARBA" id="ARBA00022598"/>
    </source>
</evidence>
<keyword evidence="10" id="KW-1185">Reference proteome</keyword>
<evidence type="ECO:0000256" key="4">
    <source>
        <dbReference type="ARBA" id="ARBA00022833"/>
    </source>
</evidence>